<gene>
    <name evidence="5" type="ORF">THSYN_09760</name>
</gene>
<dbReference type="RefSeq" id="WP_100918985.1">
    <property type="nucleotide sequence ID" value="NZ_CP020370.1"/>
</dbReference>
<dbReference type="Gene3D" id="3.90.220.20">
    <property type="entry name" value="DNA methylase specificity domains"/>
    <property type="match status" value="2"/>
</dbReference>
<dbReference type="Proteomes" id="UP000232638">
    <property type="component" value="Chromosome"/>
</dbReference>
<dbReference type="InterPro" id="IPR000055">
    <property type="entry name" value="Restrct_endonuc_typeI_TRD"/>
</dbReference>
<accession>A0A2K8U6I1</accession>
<dbReference type="EMBL" id="CP020370">
    <property type="protein sequence ID" value="AUB81208.1"/>
    <property type="molecule type" value="Genomic_DNA"/>
</dbReference>
<dbReference type="Pfam" id="PF01420">
    <property type="entry name" value="Methylase_S"/>
    <property type="match status" value="2"/>
</dbReference>
<dbReference type="SUPFAM" id="SSF116734">
    <property type="entry name" value="DNA methylase specificity domain"/>
    <property type="match status" value="2"/>
</dbReference>
<evidence type="ECO:0000313" key="6">
    <source>
        <dbReference type="Proteomes" id="UP000232638"/>
    </source>
</evidence>
<dbReference type="CDD" id="cd17517">
    <property type="entry name" value="RMtype1_S_EcoKI_StySPI-TRD2-CR2_like"/>
    <property type="match status" value="1"/>
</dbReference>
<feature type="domain" description="Type I restriction modification DNA specificity" evidence="4">
    <location>
        <begin position="2"/>
        <end position="181"/>
    </location>
</feature>
<evidence type="ECO:0000259" key="4">
    <source>
        <dbReference type="Pfam" id="PF01420"/>
    </source>
</evidence>
<dbReference type="AlphaFoldDB" id="A0A2K8U6I1"/>
<proteinExistence type="inferred from homology"/>
<evidence type="ECO:0000313" key="5">
    <source>
        <dbReference type="EMBL" id="AUB81208.1"/>
    </source>
</evidence>
<keyword evidence="6" id="KW-1185">Reference proteome</keyword>
<dbReference type="GO" id="GO:0009307">
    <property type="term" value="P:DNA restriction-modification system"/>
    <property type="evidence" value="ECO:0007669"/>
    <property type="project" value="UniProtKB-KW"/>
</dbReference>
<evidence type="ECO:0000256" key="1">
    <source>
        <dbReference type="ARBA" id="ARBA00010923"/>
    </source>
</evidence>
<dbReference type="InterPro" id="IPR044946">
    <property type="entry name" value="Restrct_endonuc_typeI_TRD_sf"/>
</dbReference>
<feature type="domain" description="Type I restriction modification DNA specificity" evidence="4">
    <location>
        <begin position="310"/>
        <end position="389"/>
    </location>
</feature>
<keyword evidence="3" id="KW-0238">DNA-binding</keyword>
<organism evidence="5 6">
    <name type="scientific">Candidatus Thiodictyon syntrophicum</name>
    <dbReference type="NCBI Taxonomy" id="1166950"/>
    <lineage>
        <taxon>Bacteria</taxon>
        <taxon>Pseudomonadati</taxon>
        <taxon>Pseudomonadota</taxon>
        <taxon>Gammaproteobacteria</taxon>
        <taxon>Chromatiales</taxon>
        <taxon>Chromatiaceae</taxon>
        <taxon>Thiodictyon</taxon>
    </lineage>
</organism>
<dbReference type="PANTHER" id="PTHR30408:SF12">
    <property type="entry name" value="TYPE I RESTRICTION ENZYME MJAVIII SPECIFICITY SUBUNIT"/>
    <property type="match status" value="1"/>
</dbReference>
<evidence type="ECO:0000256" key="2">
    <source>
        <dbReference type="ARBA" id="ARBA00022747"/>
    </source>
</evidence>
<reference evidence="5 6" key="1">
    <citation type="submission" date="2017-03" db="EMBL/GenBank/DDBJ databases">
        <title>Complete genome sequence of Candidatus 'Thiodictyon syntrophicum' sp. nov. strain Cad16T, a photolithoautotroph purple sulfur bacterium isolated from an alpine meromictic lake.</title>
        <authorList>
            <person name="Luedin S.M."/>
            <person name="Pothier J.F."/>
            <person name="Danza F."/>
            <person name="Storelli N."/>
            <person name="Wittwer M."/>
            <person name="Tonolla M."/>
        </authorList>
    </citation>
    <scope>NUCLEOTIDE SEQUENCE [LARGE SCALE GENOMIC DNA]</scope>
    <source>
        <strain evidence="5 6">Cad16T</strain>
    </source>
</reference>
<sequence length="432" mass="47584">MDDFDVRSIGSLFEYTIPGEWGGDATPESGVPVLRATNFTDSGAIDYTDIVYREIPPSRLLSRRVTKGTILIEKSGGGPSKPAGRVVFCDSHFSGCASNFVEIAKVKKGFDANFVFYLLYYLYQIGLVVKYQQQTTGIINFKLDQYKDEKVSIPRSTAEQTEIAAILTTIDKAISQTEAIIAKQQRIKTGLLQDLLTRGIDEHGNIRSEATHAFKDSPLGRIPAEWELKSLSDAFAMPPRNGIYKPAQQIGEGSLLIGQNAFTRDGTLDYALARRAFVNAAELETFGLQEGDLLVSRVFATADGVGKPVAVSDLPEPAVYESNMLRLRFNTDCVHPGFVFHWLLSHQMRLAITSSVNASNQVSINQKTLNTLPIVIPKKCEQERILGVIVTATEAQLDLKRSLVKLRRNKSALMQDLLTGKVRVTPLLEAGA</sequence>
<dbReference type="Gene3D" id="1.10.287.1120">
    <property type="entry name" value="Bipartite methylase S protein"/>
    <property type="match status" value="1"/>
</dbReference>
<name>A0A2K8U6I1_9GAMM</name>
<dbReference type="PANTHER" id="PTHR30408">
    <property type="entry name" value="TYPE-1 RESTRICTION ENZYME ECOKI SPECIFICITY PROTEIN"/>
    <property type="match status" value="1"/>
</dbReference>
<dbReference type="InterPro" id="IPR052021">
    <property type="entry name" value="Type-I_RS_S_subunit"/>
</dbReference>
<dbReference type="KEGG" id="tsy:THSYN_09760"/>
<evidence type="ECO:0000256" key="3">
    <source>
        <dbReference type="ARBA" id="ARBA00023125"/>
    </source>
</evidence>
<dbReference type="OrthoDB" id="9798929at2"/>
<protein>
    <recommendedName>
        <fullName evidence="4">Type I restriction modification DNA specificity domain-containing protein</fullName>
    </recommendedName>
</protein>
<dbReference type="GO" id="GO:0003677">
    <property type="term" value="F:DNA binding"/>
    <property type="evidence" value="ECO:0007669"/>
    <property type="project" value="UniProtKB-KW"/>
</dbReference>
<dbReference type="REBASE" id="226627">
    <property type="entry name" value="S.Tsy16TORF9755P"/>
</dbReference>
<keyword evidence="2" id="KW-0680">Restriction system</keyword>
<comment type="similarity">
    <text evidence="1">Belongs to the type-I restriction system S methylase family.</text>
</comment>